<keyword evidence="3" id="KW-1185">Reference proteome</keyword>
<dbReference type="AlphaFoldDB" id="A0A6J8AU06"/>
<reference evidence="2 3" key="1">
    <citation type="submission" date="2020-06" db="EMBL/GenBank/DDBJ databases">
        <authorList>
            <person name="Li R."/>
            <person name="Bekaert M."/>
        </authorList>
    </citation>
    <scope>NUCLEOTIDE SEQUENCE [LARGE SCALE GENOMIC DNA]</scope>
    <source>
        <strain evidence="3">wild</strain>
    </source>
</reference>
<gene>
    <name evidence="2" type="ORF">MCOR_11461</name>
</gene>
<proteinExistence type="predicted"/>
<evidence type="ECO:0000256" key="1">
    <source>
        <dbReference type="SAM" id="MobiDB-lite"/>
    </source>
</evidence>
<protein>
    <submittedName>
        <fullName evidence="2">Uncharacterized protein</fullName>
    </submittedName>
</protein>
<accession>A0A6J8AU06</accession>
<sequence>MDKLDKKRRRSVRLLSQTDEIEKALIDNFEAKYGSVWKDFSPDYVSCRRKSITGRRSGIHKKLPLPVIKDDLETDELSVHNRFDSPELLRAPDNLSADNSLNGKVNTSAVTPNLMVPENDQSSSKTPEEILKLETPKSYAGKPVKDFSITPDNVEVPFETEFESPDYPEGILIGQDNDIDLCQSPIMSERYSQMGISVTPKYKKVDNEFRTPCAILKLNDCLPYSPSQPVFSTPSLNLPKSNSETPFSSHFSFDRVENSSVSSPSESEMTESYLDICSETSEKEETAYQTAPKQQLSSSKLSNKKVNKTENLETSAEKLEREKKETSTFLSICKSLASKIVNVVRKTPENDTDKQTENLENTIQDFFPAAEVTDTLEDKTHLDVNCETKLVFECEKEMEICVSDMPVNNTTITKKIEDKLFDLHSANHDLFLTS</sequence>
<organism evidence="2 3">
    <name type="scientific">Mytilus coruscus</name>
    <name type="common">Sea mussel</name>
    <dbReference type="NCBI Taxonomy" id="42192"/>
    <lineage>
        <taxon>Eukaryota</taxon>
        <taxon>Metazoa</taxon>
        <taxon>Spiralia</taxon>
        <taxon>Lophotrochozoa</taxon>
        <taxon>Mollusca</taxon>
        <taxon>Bivalvia</taxon>
        <taxon>Autobranchia</taxon>
        <taxon>Pteriomorphia</taxon>
        <taxon>Mytilida</taxon>
        <taxon>Mytiloidea</taxon>
        <taxon>Mytilidae</taxon>
        <taxon>Mytilinae</taxon>
        <taxon>Mytilus</taxon>
    </lineage>
</organism>
<dbReference type="Proteomes" id="UP000507470">
    <property type="component" value="Unassembled WGS sequence"/>
</dbReference>
<feature type="region of interest" description="Disordered" evidence="1">
    <location>
        <begin position="281"/>
        <end position="309"/>
    </location>
</feature>
<evidence type="ECO:0000313" key="3">
    <source>
        <dbReference type="Proteomes" id="UP000507470"/>
    </source>
</evidence>
<evidence type="ECO:0000313" key="2">
    <source>
        <dbReference type="EMBL" id="CAC5373854.1"/>
    </source>
</evidence>
<dbReference type="EMBL" id="CACVKT020001975">
    <property type="protein sequence ID" value="CAC5373854.1"/>
    <property type="molecule type" value="Genomic_DNA"/>
</dbReference>
<dbReference type="OrthoDB" id="6163216at2759"/>
<name>A0A6J8AU06_MYTCO</name>